<sequence length="73" mass="7200">MCVLVVKLADQDQTTGLPVRAASATAIAADGVVVSSSAASLGGAPECGVLELTSKRTGAAEKQTVQVISTVSL</sequence>
<keyword evidence="2" id="KW-1185">Reference proteome</keyword>
<dbReference type="AlphaFoldDB" id="A0A5A9NCR3"/>
<evidence type="ECO:0000313" key="1">
    <source>
        <dbReference type="EMBL" id="KAA0706187.1"/>
    </source>
</evidence>
<dbReference type="EMBL" id="SOYY01000021">
    <property type="protein sequence ID" value="KAA0706187.1"/>
    <property type="molecule type" value="Genomic_DNA"/>
</dbReference>
<proteinExistence type="predicted"/>
<comment type="caution">
    <text evidence="1">The sequence shown here is derived from an EMBL/GenBank/DDBJ whole genome shotgun (WGS) entry which is preliminary data.</text>
</comment>
<reference evidence="1 2" key="1">
    <citation type="journal article" date="2019" name="Mol. Ecol. Resour.">
        <title>Chromosome-level genome assembly of Triplophysa tibetana, a fish adapted to the harsh high-altitude environment of the Tibetan Plateau.</title>
        <authorList>
            <person name="Yang X."/>
            <person name="Liu H."/>
            <person name="Ma Z."/>
            <person name="Zou Y."/>
            <person name="Zou M."/>
            <person name="Mao Y."/>
            <person name="Li X."/>
            <person name="Wang H."/>
            <person name="Chen T."/>
            <person name="Wang W."/>
            <person name="Yang R."/>
        </authorList>
    </citation>
    <scope>NUCLEOTIDE SEQUENCE [LARGE SCALE GENOMIC DNA]</scope>
    <source>
        <strain evidence="1">TTIB1903HZAU</strain>
        <tissue evidence="1">Muscle</tissue>
    </source>
</reference>
<protein>
    <submittedName>
        <fullName evidence="1">Uncharacterized protein</fullName>
    </submittedName>
</protein>
<name>A0A5A9NCR3_9TELE</name>
<accession>A0A5A9NCR3</accession>
<evidence type="ECO:0000313" key="2">
    <source>
        <dbReference type="Proteomes" id="UP000324632"/>
    </source>
</evidence>
<dbReference type="Proteomes" id="UP000324632">
    <property type="component" value="Chromosome 21"/>
</dbReference>
<organism evidence="1 2">
    <name type="scientific">Triplophysa tibetana</name>
    <dbReference type="NCBI Taxonomy" id="1572043"/>
    <lineage>
        <taxon>Eukaryota</taxon>
        <taxon>Metazoa</taxon>
        <taxon>Chordata</taxon>
        <taxon>Craniata</taxon>
        <taxon>Vertebrata</taxon>
        <taxon>Euteleostomi</taxon>
        <taxon>Actinopterygii</taxon>
        <taxon>Neopterygii</taxon>
        <taxon>Teleostei</taxon>
        <taxon>Ostariophysi</taxon>
        <taxon>Cypriniformes</taxon>
        <taxon>Nemacheilidae</taxon>
        <taxon>Triplophysa</taxon>
    </lineage>
</organism>
<gene>
    <name evidence="1" type="ORF">E1301_Tti023543</name>
</gene>